<sequence length="337" mass="34989">MNGPGSDDPPEETPDDRSSASNSEPTAESGDGKGADRSRPEEATANGTGAPVAGDRSADGEPDAPERESTGRERDLEPTEAPIRWFLRTDNGTVVAIRDVASSVAIVALIGLVLFGVSGIWPPMVAVESGSMEPNMQKGDLVFIAEEGRFVGDGPIGDTGVVSAESGTESGHEKFGQAGDVIVFRPDGSEFRTPVIHRAHFWVEPGENWVAEQANPDYLNGATTCEEVVTCPAGHAGFVTKGDANDGYDQVMGTGASTDVVRPAWIQGKAMFRVPWLGHVRLAFDDLLATGPTAIEPVAAAEASPAGSTPASVGTAGLVAGTVAIGTVTVARRRLRN</sequence>
<gene>
    <name evidence="7" type="ORF">ACFPFO_20120</name>
</gene>
<feature type="transmembrane region" description="Helical" evidence="6">
    <location>
        <begin position="100"/>
        <end position="121"/>
    </location>
</feature>
<dbReference type="InterPro" id="IPR036286">
    <property type="entry name" value="LexA/Signal_pep-like_sf"/>
</dbReference>
<dbReference type="PANTHER" id="PTHR10806">
    <property type="entry name" value="SIGNAL PEPTIDASE COMPLEX CATALYTIC SUBUNIT SEC11"/>
    <property type="match status" value="1"/>
</dbReference>
<keyword evidence="3 6" id="KW-1133">Transmembrane helix</keyword>
<feature type="compositionally biased region" description="Basic and acidic residues" evidence="5">
    <location>
        <begin position="56"/>
        <end position="77"/>
    </location>
</feature>
<evidence type="ECO:0000256" key="5">
    <source>
        <dbReference type="SAM" id="MobiDB-lite"/>
    </source>
</evidence>
<reference evidence="7 8" key="1">
    <citation type="journal article" date="2019" name="Int. J. Syst. Evol. Microbiol.">
        <title>The Global Catalogue of Microorganisms (GCM) 10K type strain sequencing project: providing services to taxonomists for standard genome sequencing and annotation.</title>
        <authorList>
            <consortium name="The Broad Institute Genomics Platform"/>
            <consortium name="The Broad Institute Genome Sequencing Center for Infectious Disease"/>
            <person name="Wu L."/>
            <person name="Ma J."/>
        </authorList>
    </citation>
    <scope>NUCLEOTIDE SEQUENCE [LARGE SCALE GENOMIC DNA]</scope>
    <source>
        <strain evidence="7 8">CGMCC 1.15824</strain>
    </source>
</reference>
<evidence type="ECO:0000256" key="2">
    <source>
        <dbReference type="ARBA" id="ARBA00022692"/>
    </source>
</evidence>
<feature type="region of interest" description="Disordered" evidence="5">
    <location>
        <begin position="1"/>
        <end position="77"/>
    </location>
</feature>
<dbReference type="EMBL" id="JBHSJG010000056">
    <property type="protein sequence ID" value="MFC4990027.1"/>
    <property type="molecule type" value="Genomic_DNA"/>
</dbReference>
<comment type="caution">
    <text evidence="7">The sequence shown here is derived from an EMBL/GenBank/DDBJ whole genome shotgun (WGS) entry which is preliminary data.</text>
</comment>
<dbReference type="InterPro" id="IPR019533">
    <property type="entry name" value="Peptidase_S26"/>
</dbReference>
<protein>
    <submittedName>
        <fullName evidence="7">S26 family signal peptidase</fullName>
    </submittedName>
</protein>
<keyword evidence="8" id="KW-1185">Reference proteome</keyword>
<dbReference type="Proteomes" id="UP001595925">
    <property type="component" value="Unassembled WGS sequence"/>
</dbReference>
<evidence type="ECO:0000313" key="7">
    <source>
        <dbReference type="EMBL" id="MFC4990027.1"/>
    </source>
</evidence>
<dbReference type="InterPro" id="IPR001733">
    <property type="entry name" value="Peptidase_S26B"/>
</dbReference>
<name>A0ABD5QJT2_9EURY</name>
<dbReference type="AlphaFoldDB" id="A0ABD5QJT2"/>
<dbReference type="PANTHER" id="PTHR10806:SF6">
    <property type="entry name" value="SIGNAL PEPTIDASE COMPLEX CATALYTIC SUBUNIT SEC11"/>
    <property type="match status" value="1"/>
</dbReference>
<keyword evidence="2 6" id="KW-0812">Transmembrane</keyword>
<dbReference type="RefSeq" id="WP_224827700.1">
    <property type="nucleotide sequence ID" value="NZ_JAIVEF010000002.1"/>
</dbReference>
<evidence type="ECO:0000256" key="3">
    <source>
        <dbReference type="ARBA" id="ARBA00022989"/>
    </source>
</evidence>
<accession>A0ABD5QJT2</accession>
<proteinExistence type="predicted"/>
<feature type="compositionally biased region" description="Basic and acidic residues" evidence="5">
    <location>
        <begin position="30"/>
        <end position="42"/>
    </location>
</feature>
<evidence type="ECO:0000256" key="4">
    <source>
        <dbReference type="ARBA" id="ARBA00023136"/>
    </source>
</evidence>
<evidence type="ECO:0000256" key="6">
    <source>
        <dbReference type="SAM" id="Phobius"/>
    </source>
</evidence>
<evidence type="ECO:0000313" key="8">
    <source>
        <dbReference type="Proteomes" id="UP001595925"/>
    </source>
</evidence>
<comment type="subcellular location">
    <subcellularLocation>
        <location evidence="1">Membrane</location>
    </subcellularLocation>
</comment>
<evidence type="ECO:0000256" key="1">
    <source>
        <dbReference type="ARBA" id="ARBA00004370"/>
    </source>
</evidence>
<dbReference type="GO" id="GO:0016020">
    <property type="term" value="C:membrane"/>
    <property type="evidence" value="ECO:0007669"/>
    <property type="project" value="UniProtKB-SubCell"/>
</dbReference>
<organism evidence="7 8">
    <name type="scientific">Saliphagus infecundisoli</name>
    <dbReference type="NCBI Taxonomy" id="1849069"/>
    <lineage>
        <taxon>Archaea</taxon>
        <taxon>Methanobacteriati</taxon>
        <taxon>Methanobacteriota</taxon>
        <taxon>Stenosarchaea group</taxon>
        <taxon>Halobacteria</taxon>
        <taxon>Halobacteriales</taxon>
        <taxon>Natrialbaceae</taxon>
        <taxon>Saliphagus</taxon>
    </lineage>
</organism>
<dbReference type="CDD" id="cd06530">
    <property type="entry name" value="S26_SPase_I"/>
    <property type="match status" value="1"/>
</dbReference>
<keyword evidence="4 6" id="KW-0472">Membrane</keyword>
<dbReference type="SUPFAM" id="SSF51306">
    <property type="entry name" value="LexA/Signal peptidase"/>
    <property type="match status" value="1"/>
</dbReference>